<evidence type="ECO:0000256" key="3">
    <source>
        <dbReference type="ARBA" id="ARBA00023163"/>
    </source>
</evidence>
<keyword evidence="2 4" id="KW-0238">DNA-binding</keyword>
<keyword evidence="3" id="KW-0804">Transcription</keyword>
<protein>
    <submittedName>
        <fullName evidence="6">TetR/AcrR family transcriptional regulator</fullName>
    </submittedName>
</protein>
<dbReference type="InterPro" id="IPR009057">
    <property type="entry name" value="Homeodomain-like_sf"/>
</dbReference>
<evidence type="ECO:0000259" key="5">
    <source>
        <dbReference type="PROSITE" id="PS50977"/>
    </source>
</evidence>
<keyword evidence="1" id="KW-0805">Transcription regulation</keyword>
<dbReference type="RefSeq" id="WP_390228293.1">
    <property type="nucleotide sequence ID" value="NZ_JBHSCN010000005.1"/>
</dbReference>
<dbReference type="InterPro" id="IPR011075">
    <property type="entry name" value="TetR_C"/>
</dbReference>
<dbReference type="PANTHER" id="PTHR30055:SF234">
    <property type="entry name" value="HTH-TYPE TRANSCRIPTIONAL REGULATOR BETI"/>
    <property type="match status" value="1"/>
</dbReference>
<organism evidence="6 7">
    <name type="scientific">Gryllotalpicola reticulitermitis</name>
    <dbReference type="NCBI Taxonomy" id="1184153"/>
    <lineage>
        <taxon>Bacteria</taxon>
        <taxon>Bacillati</taxon>
        <taxon>Actinomycetota</taxon>
        <taxon>Actinomycetes</taxon>
        <taxon>Micrococcales</taxon>
        <taxon>Microbacteriaceae</taxon>
        <taxon>Gryllotalpicola</taxon>
    </lineage>
</organism>
<dbReference type="InterPro" id="IPR050109">
    <property type="entry name" value="HTH-type_TetR-like_transc_reg"/>
</dbReference>
<dbReference type="Proteomes" id="UP001595900">
    <property type="component" value="Unassembled WGS sequence"/>
</dbReference>
<name>A0ABV8Q7Z4_9MICO</name>
<dbReference type="Gene3D" id="1.10.357.10">
    <property type="entry name" value="Tetracycline Repressor, domain 2"/>
    <property type="match status" value="1"/>
</dbReference>
<evidence type="ECO:0000256" key="2">
    <source>
        <dbReference type="ARBA" id="ARBA00023125"/>
    </source>
</evidence>
<comment type="caution">
    <text evidence="6">The sequence shown here is derived from an EMBL/GenBank/DDBJ whole genome shotgun (WGS) entry which is preliminary data.</text>
</comment>
<evidence type="ECO:0000256" key="4">
    <source>
        <dbReference type="PROSITE-ProRule" id="PRU00335"/>
    </source>
</evidence>
<gene>
    <name evidence="6" type="ORF">ACFOYW_07820</name>
</gene>
<dbReference type="PROSITE" id="PS50977">
    <property type="entry name" value="HTH_TETR_2"/>
    <property type="match status" value="1"/>
</dbReference>
<dbReference type="EMBL" id="JBHSCN010000005">
    <property type="protein sequence ID" value="MFC4243279.1"/>
    <property type="molecule type" value="Genomic_DNA"/>
</dbReference>
<dbReference type="SUPFAM" id="SSF48498">
    <property type="entry name" value="Tetracyclin repressor-like, C-terminal domain"/>
    <property type="match status" value="1"/>
</dbReference>
<reference evidence="7" key="1">
    <citation type="journal article" date="2019" name="Int. J. Syst. Evol. Microbiol.">
        <title>The Global Catalogue of Microorganisms (GCM) 10K type strain sequencing project: providing services to taxonomists for standard genome sequencing and annotation.</title>
        <authorList>
            <consortium name="The Broad Institute Genomics Platform"/>
            <consortium name="The Broad Institute Genome Sequencing Center for Infectious Disease"/>
            <person name="Wu L."/>
            <person name="Ma J."/>
        </authorList>
    </citation>
    <scope>NUCLEOTIDE SEQUENCE [LARGE SCALE GENOMIC DNA]</scope>
    <source>
        <strain evidence="7">CGMCC 1.10363</strain>
    </source>
</reference>
<dbReference type="PANTHER" id="PTHR30055">
    <property type="entry name" value="HTH-TYPE TRANSCRIPTIONAL REGULATOR RUTR"/>
    <property type="match status" value="1"/>
</dbReference>
<dbReference type="Pfam" id="PF00440">
    <property type="entry name" value="TetR_N"/>
    <property type="match status" value="1"/>
</dbReference>
<evidence type="ECO:0000313" key="6">
    <source>
        <dbReference type="EMBL" id="MFC4243279.1"/>
    </source>
</evidence>
<dbReference type="Pfam" id="PF16859">
    <property type="entry name" value="TetR_C_11"/>
    <property type="match status" value="1"/>
</dbReference>
<dbReference type="PRINTS" id="PR00455">
    <property type="entry name" value="HTHTETR"/>
</dbReference>
<feature type="DNA-binding region" description="H-T-H motif" evidence="4">
    <location>
        <begin position="32"/>
        <end position="51"/>
    </location>
</feature>
<dbReference type="SUPFAM" id="SSF46689">
    <property type="entry name" value="Homeodomain-like"/>
    <property type="match status" value="1"/>
</dbReference>
<proteinExistence type="predicted"/>
<sequence>MPRGAARSEAARAAILASVASLVDRVGYDAVTIEGIAAAAGVGKQTIYRWYPSKSAIIAEALVEGRLLGEDFTIPDTGDPVADIAAWLEHVLRFLASRNHSALLSSLIAASVDSPEIGLRISQRLGLGGPTIAERVRQATDAGELASPLSPDQIDQLIVGIIMMRALGRNPYVEGEARQLVGALLDSSTRADSRP</sequence>
<dbReference type="InterPro" id="IPR036271">
    <property type="entry name" value="Tet_transcr_reg_TetR-rel_C_sf"/>
</dbReference>
<dbReference type="Gene3D" id="1.10.10.60">
    <property type="entry name" value="Homeodomain-like"/>
    <property type="match status" value="1"/>
</dbReference>
<evidence type="ECO:0000256" key="1">
    <source>
        <dbReference type="ARBA" id="ARBA00023015"/>
    </source>
</evidence>
<keyword evidence="7" id="KW-1185">Reference proteome</keyword>
<evidence type="ECO:0000313" key="7">
    <source>
        <dbReference type="Proteomes" id="UP001595900"/>
    </source>
</evidence>
<feature type="domain" description="HTH tetR-type" evidence="5">
    <location>
        <begin position="9"/>
        <end position="69"/>
    </location>
</feature>
<dbReference type="InterPro" id="IPR001647">
    <property type="entry name" value="HTH_TetR"/>
</dbReference>
<accession>A0ABV8Q7Z4</accession>